<dbReference type="AlphaFoldDB" id="A0AB73Z9A5"/>
<dbReference type="SMART" id="SM00487">
    <property type="entry name" value="DEXDc"/>
    <property type="match status" value="1"/>
</dbReference>
<comment type="caution">
    <text evidence="2">The sequence shown here is derived from an EMBL/GenBank/DDBJ whole genome shotgun (WGS) entry which is preliminary data.</text>
</comment>
<dbReference type="GO" id="GO:0009307">
    <property type="term" value="P:DNA restriction-modification system"/>
    <property type="evidence" value="ECO:0007669"/>
    <property type="project" value="UniProtKB-KW"/>
</dbReference>
<name>A0AB73Z9A5_PHOVU</name>
<dbReference type="Proteomes" id="UP000286392">
    <property type="component" value="Unassembled WGS sequence"/>
</dbReference>
<dbReference type="PANTHER" id="PTHR42927:SF1">
    <property type="entry name" value="HELICASE SUPERFAMILY 1 AND 2 DOMAIN-CONTAINING PROTEIN"/>
    <property type="match status" value="1"/>
</dbReference>
<dbReference type="InterPro" id="IPR007409">
    <property type="entry name" value="Restrct_endonuc_type1_HsdR_N"/>
</dbReference>
<proteinExistence type="predicted"/>
<evidence type="ECO:0000313" key="3">
    <source>
        <dbReference type="Proteomes" id="UP000286392"/>
    </source>
</evidence>
<dbReference type="GO" id="GO:0005524">
    <property type="term" value="F:ATP binding"/>
    <property type="evidence" value="ECO:0007669"/>
    <property type="project" value="UniProtKB-KW"/>
</dbReference>
<dbReference type="EMBL" id="QROB01000009">
    <property type="protein sequence ID" value="RHK88501.1"/>
    <property type="molecule type" value="Genomic_DNA"/>
</dbReference>
<dbReference type="GO" id="GO:0009035">
    <property type="term" value="F:type I site-specific deoxyribonuclease activity"/>
    <property type="evidence" value="ECO:0007669"/>
    <property type="project" value="UniProtKB-EC"/>
</dbReference>
<dbReference type="PANTHER" id="PTHR42927">
    <property type="entry name" value="HELICASE SUPERFAMILY 1 AND 2 DOMAIN-CONTAINING PROTEIN"/>
    <property type="match status" value="1"/>
</dbReference>
<dbReference type="Pfam" id="PF04313">
    <property type="entry name" value="HSDR_N"/>
    <property type="match status" value="1"/>
</dbReference>
<keyword evidence="2" id="KW-0540">Nuclease</keyword>
<gene>
    <name evidence="2" type="ORF">DW043_07935</name>
</gene>
<reference evidence="2 3" key="1">
    <citation type="submission" date="2018-08" db="EMBL/GenBank/DDBJ databases">
        <title>A genome reference for cultivated species of the human gut microbiota.</title>
        <authorList>
            <person name="Zou Y."/>
            <person name="Xue W."/>
            <person name="Luo G."/>
        </authorList>
    </citation>
    <scope>NUCLEOTIDE SEQUENCE [LARGE SCALE GENOMIC DNA]</scope>
    <source>
        <strain evidence="2 3">AF39-8AT</strain>
    </source>
</reference>
<dbReference type="InterPro" id="IPR055180">
    <property type="entry name" value="HsdR_RecA-like_helicase_dom_2"/>
</dbReference>
<dbReference type="Gene3D" id="3.40.50.300">
    <property type="entry name" value="P-loop containing nucleotide triphosphate hydrolases"/>
    <property type="match status" value="2"/>
</dbReference>
<protein>
    <submittedName>
        <fullName evidence="2">Type I restriction endonuclease subunit R</fullName>
    </submittedName>
</protein>
<evidence type="ECO:0000259" key="1">
    <source>
        <dbReference type="PROSITE" id="PS51192"/>
    </source>
</evidence>
<dbReference type="SUPFAM" id="SSF52540">
    <property type="entry name" value="P-loop containing nucleoside triphosphate hydrolases"/>
    <property type="match status" value="1"/>
</dbReference>
<dbReference type="PROSITE" id="PS51192">
    <property type="entry name" value="HELICASE_ATP_BIND_1"/>
    <property type="match status" value="1"/>
</dbReference>
<evidence type="ECO:0000313" key="2">
    <source>
        <dbReference type="EMBL" id="RHK88501.1"/>
    </source>
</evidence>
<sequence>MVTSAKSNEQAFEWLIEQALVGNTKEEREHNKEIADFDTQNPGNEKFYWGRPADLNKELAVDTVRLWSFLKATQSEKLKEHKGKDLEKSLPRQISKIISTKGILEVLRKGVDLDNLEDIKLFYPKPSEADSEESKRLYAQNQFCVTRQQTFSSTNPGQEIDLLISVNGLPLFTIELKNPWTGQTARYNGIKQYKEERNPKEPLLNYGRCLAHFTMDKDEVYFTTRLNEGKTFFMPFNQGLPDGLGAGNPVNENGYKTSYMWERILTKATLSDIIMNYALFDYGETKTKKKVPHILRNAKKLIFPRFHQLDVVDKLIADVEEKGVGKRYLIEHSAGSGKSNSLTWLAFKLIKACALSESTVRSRGLGQQLFNTVIVVTDRRILDKQITDNIKAFGQSEKTIAHADSSNELKTAIEGGKRIVITTIQKFPFICGTIADVSDHNFAIIIDEAHSSQSGIAADKMNTTVQRDPDQEGSDTDELIAKLIRDRKMSSNCSYFAFTGTPKRETLERFGWQDQEGKFHPFHLYSMKQAIEEGFILDVLVNYTTYKSYYELIKSIEDNPQYDEKKAQKLLRRTVERHPDTIAVKADTMLQHFDSKVFRQRKLKGKAKAMVVTKDIECAIHYYKALTDLVVKLKLPYKVLIAFSGEKEVNGVTYTEAGLNGFAETETAERFESDENRILVVANKYLTGFDQPKLCAMYIDKPLAGVLAVQALSRLNRAAPDLSKRSEDLFILDFYNKKDDMEESFSPFYTSTTLSEPTDVNILHELRSTLLSIGVFDEEDVKQFMEIYMSGAEPDKWVPITDAAAHRFNHEIEFDENGKADFKIKCKQFVKVYSRVAAIMDYEVLNWEKMFWFLRFLIPNLHVDVPGRDDLKDLLDSVDLNTYGLRRTGLNEKIELDSSETVLDPTKAAMAGAGTSDDAKEELDVILQEFNDKWFKGWDTTPEEQKVKLTAIVNAVKQDNDYLTLIVGNPDKQAAEEALDKIIDRIVRRQRQKDMSLYKEYMNEDFKINFRSLVTRMIETPSLVTIK</sequence>
<keyword evidence="2" id="KW-0255">Endonuclease</keyword>
<dbReference type="Pfam" id="PF18766">
    <property type="entry name" value="SWI2_SNF2"/>
    <property type="match status" value="1"/>
</dbReference>
<dbReference type="InterPro" id="IPR014001">
    <property type="entry name" value="Helicase_ATP-bd"/>
</dbReference>
<keyword evidence="2" id="KW-0378">Hydrolase</keyword>
<dbReference type="Gene3D" id="3.90.1570.50">
    <property type="match status" value="1"/>
</dbReference>
<dbReference type="GO" id="GO:0003677">
    <property type="term" value="F:DNA binding"/>
    <property type="evidence" value="ECO:0007669"/>
    <property type="project" value="UniProtKB-KW"/>
</dbReference>
<accession>A0AB73Z9A5</accession>
<organism evidence="2 3">
    <name type="scientific">Phocaeicola vulgatus</name>
    <name type="common">Bacteroides vulgatus</name>
    <dbReference type="NCBI Taxonomy" id="821"/>
    <lineage>
        <taxon>Bacteria</taxon>
        <taxon>Pseudomonadati</taxon>
        <taxon>Bacteroidota</taxon>
        <taxon>Bacteroidia</taxon>
        <taxon>Bacteroidales</taxon>
        <taxon>Bacteroidaceae</taxon>
        <taxon>Phocaeicola</taxon>
    </lineage>
</organism>
<dbReference type="Pfam" id="PF22679">
    <property type="entry name" value="T1R_D3-like"/>
    <property type="match status" value="1"/>
</dbReference>
<feature type="domain" description="Helicase ATP-binding" evidence="1">
    <location>
        <begin position="319"/>
        <end position="520"/>
    </location>
</feature>
<dbReference type="InterPro" id="IPR040980">
    <property type="entry name" value="SWI2_SNF2"/>
</dbReference>
<dbReference type="InterPro" id="IPR027417">
    <property type="entry name" value="P-loop_NTPase"/>
</dbReference>